<keyword evidence="3" id="KW-0378">Hydrolase</keyword>
<dbReference type="GO" id="GO:0046503">
    <property type="term" value="P:glycerolipid catabolic process"/>
    <property type="evidence" value="ECO:0007669"/>
    <property type="project" value="TreeGrafter"/>
</dbReference>
<dbReference type="InterPro" id="IPR050471">
    <property type="entry name" value="AB_hydrolase"/>
</dbReference>
<accession>A0A927AYK6</accession>
<evidence type="ECO:0000313" key="3">
    <source>
        <dbReference type="EMBL" id="MBD2752225.1"/>
    </source>
</evidence>
<dbReference type="Gene3D" id="3.40.50.1820">
    <property type="entry name" value="alpha/beta hydrolase"/>
    <property type="match status" value="1"/>
</dbReference>
<protein>
    <submittedName>
        <fullName evidence="3">Alpha/beta hydrolase</fullName>
    </submittedName>
</protein>
<name>A0A927AYK6_9BACT</name>
<dbReference type="Proteomes" id="UP000653797">
    <property type="component" value="Unassembled WGS sequence"/>
</dbReference>
<dbReference type="RefSeq" id="WP_191037878.1">
    <property type="nucleotide sequence ID" value="NZ_JACXAA010000002.1"/>
</dbReference>
<keyword evidence="1" id="KW-0732">Signal</keyword>
<evidence type="ECO:0000256" key="1">
    <source>
        <dbReference type="SAM" id="SignalP"/>
    </source>
</evidence>
<dbReference type="EMBL" id="JACXAA010000002">
    <property type="protein sequence ID" value="MBD2752225.1"/>
    <property type="molecule type" value="Genomic_DNA"/>
</dbReference>
<organism evidence="3 4">
    <name type="scientific">Spirosoma validum</name>
    <dbReference type="NCBI Taxonomy" id="2771355"/>
    <lineage>
        <taxon>Bacteria</taxon>
        <taxon>Pseudomonadati</taxon>
        <taxon>Bacteroidota</taxon>
        <taxon>Cytophagia</taxon>
        <taxon>Cytophagales</taxon>
        <taxon>Cytophagaceae</taxon>
        <taxon>Spirosoma</taxon>
    </lineage>
</organism>
<dbReference type="SUPFAM" id="SSF53474">
    <property type="entry name" value="alpha/beta-Hydrolases"/>
    <property type="match status" value="1"/>
</dbReference>
<feature type="signal peptide" evidence="1">
    <location>
        <begin position="1"/>
        <end position="22"/>
    </location>
</feature>
<dbReference type="Pfam" id="PF00561">
    <property type="entry name" value="Abhydrolase_1"/>
    <property type="match status" value="1"/>
</dbReference>
<proteinExistence type="predicted"/>
<reference evidence="3" key="1">
    <citation type="submission" date="2020-09" db="EMBL/GenBank/DDBJ databases">
        <authorList>
            <person name="Kim M.K."/>
        </authorList>
    </citation>
    <scope>NUCLEOTIDE SEQUENCE</scope>
    <source>
        <strain evidence="3">BT704</strain>
    </source>
</reference>
<feature type="chain" id="PRO_5037427214" evidence="1">
    <location>
        <begin position="23"/>
        <end position="288"/>
    </location>
</feature>
<dbReference type="PANTHER" id="PTHR43433">
    <property type="entry name" value="HYDROLASE, ALPHA/BETA FOLD FAMILY PROTEIN"/>
    <property type="match status" value="1"/>
</dbReference>
<evidence type="ECO:0000313" key="4">
    <source>
        <dbReference type="Proteomes" id="UP000653797"/>
    </source>
</evidence>
<sequence length="288" mass="31666">MNLSKKTVLSLIASLLMLSSFAQSTLPVTSTGTTMYGNNTKVGKYADIRGFKMYYEVYGAGKPMLIIHGNGGSIKDFKHQIPYFAKNYKVILADSRAQGKSTDTSDSLTYEMMADDLNALLNGLRVDSCYVIGWSDGGIDGLLLAMRHPEKVKKLAITGANLWPDTTAVAPDLFQWIVSTSDSLAKVPPLPAVKAQKKLLNLMIFNPHISTMDLKKVKCPTLVIGGDNDVILPKHTLTIAEAIPQSYLWILPNSGHSTLIRYKDAFNQVVGDFFKTPYRKVKGMAQLD</sequence>
<dbReference type="InterPro" id="IPR000073">
    <property type="entry name" value="AB_hydrolase_1"/>
</dbReference>
<gene>
    <name evidence="3" type="ORF">IC230_04935</name>
</gene>
<keyword evidence="4" id="KW-1185">Reference proteome</keyword>
<feature type="domain" description="AB hydrolase-1" evidence="2">
    <location>
        <begin position="62"/>
        <end position="167"/>
    </location>
</feature>
<dbReference type="GO" id="GO:0004806">
    <property type="term" value="F:triacylglycerol lipase activity"/>
    <property type="evidence" value="ECO:0007669"/>
    <property type="project" value="TreeGrafter"/>
</dbReference>
<dbReference type="InterPro" id="IPR029058">
    <property type="entry name" value="AB_hydrolase_fold"/>
</dbReference>
<dbReference type="PRINTS" id="PR00111">
    <property type="entry name" value="ABHYDROLASE"/>
</dbReference>
<dbReference type="AlphaFoldDB" id="A0A927AYK6"/>
<dbReference type="PANTHER" id="PTHR43433:SF5">
    <property type="entry name" value="AB HYDROLASE-1 DOMAIN-CONTAINING PROTEIN"/>
    <property type="match status" value="1"/>
</dbReference>
<evidence type="ECO:0000259" key="2">
    <source>
        <dbReference type="Pfam" id="PF00561"/>
    </source>
</evidence>
<comment type="caution">
    <text evidence="3">The sequence shown here is derived from an EMBL/GenBank/DDBJ whole genome shotgun (WGS) entry which is preliminary data.</text>
</comment>